<dbReference type="RefSeq" id="WP_073826313.1">
    <property type="nucleotide sequence ID" value="NZ_JAUNKL010000005.1"/>
</dbReference>
<dbReference type="STRING" id="52770.BSZ40_10810"/>
<comment type="caution">
    <text evidence="1">The sequence shown here is derived from an EMBL/GenBank/DDBJ whole genome shotgun (WGS) entry which is preliminary data.</text>
</comment>
<keyword evidence="2" id="KW-1185">Reference proteome</keyword>
<accession>A0A1Q5PT77</accession>
<protein>
    <recommendedName>
        <fullName evidence="3">SRPBCC domain-containing protein</fullName>
    </recommendedName>
</protein>
<evidence type="ECO:0000313" key="1">
    <source>
        <dbReference type="EMBL" id="OKL50773.1"/>
    </source>
</evidence>
<evidence type="ECO:0000313" key="2">
    <source>
        <dbReference type="Proteomes" id="UP000185612"/>
    </source>
</evidence>
<sequence>MAPNVDAIAGATGVSWERWVSRLNDAGAQDLSHSQIVSLVRPLLSPTVISPDWWAQSVTVAYEQHIGKRVPGQAADGSFQVSVTKTVPGDLEEEFSRWCSFVESVPDIGGLTFAAPPTTSITTRWRYWRVTLDDATNVVISMMQKEPEKVGIAINHSKLASRESIAQWRAIWKDFLEAW</sequence>
<reference evidence="2" key="1">
    <citation type="submission" date="2016-12" db="EMBL/GenBank/DDBJ databases">
        <authorList>
            <person name="Meng X."/>
        </authorList>
    </citation>
    <scope>NUCLEOTIDE SEQUENCE [LARGE SCALE GENOMIC DNA]</scope>
    <source>
        <strain evidence="2">DSM 20732</strain>
    </source>
</reference>
<organism evidence="1 2">
    <name type="scientific">Buchananella hordeovulneris</name>
    <dbReference type="NCBI Taxonomy" id="52770"/>
    <lineage>
        <taxon>Bacteria</taxon>
        <taxon>Bacillati</taxon>
        <taxon>Actinomycetota</taxon>
        <taxon>Actinomycetes</taxon>
        <taxon>Actinomycetales</taxon>
        <taxon>Actinomycetaceae</taxon>
        <taxon>Buchananella</taxon>
    </lineage>
</organism>
<dbReference type="EMBL" id="MQVS01000016">
    <property type="protein sequence ID" value="OKL50773.1"/>
    <property type="molecule type" value="Genomic_DNA"/>
</dbReference>
<evidence type="ECO:0008006" key="3">
    <source>
        <dbReference type="Google" id="ProtNLM"/>
    </source>
</evidence>
<name>A0A1Q5PT77_9ACTO</name>
<gene>
    <name evidence="1" type="ORF">BSZ40_10810</name>
</gene>
<dbReference type="AlphaFoldDB" id="A0A1Q5PT77"/>
<dbReference type="OrthoDB" id="3837807at2"/>
<proteinExistence type="predicted"/>
<dbReference type="Proteomes" id="UP000185612">
    <property type="component" value="Unassembled WGS sequence"/>
</dbReference>